<dbReference type="PANTHER" id="PTHR30373">
    <property type="entry name" value="UPF0603 PROTEIN YGCG"/>
    <property type="match status" value="1"/>
</dbReference>
<keyword evidence="1" id="KW-1133">Transmembrane helix</keyword>
<dbReference type="InterPro" id="IPR007621">
    <property type="entry name" value="TPM_dom"/>
</dbReference>
<sequence>MKHNFLLRPVMALCVLLSLCVWPAQAQDVPARPEPPRLVNDFARLLMPDQADVLEHKLRNYNDTTSTQIAVVIVESVGDYAMVDYAVKLGRSWGVGGKQFNNGVILLIAVKDHKAFIATGYGMEGPLPDATCKEIVENDIIPAFRAQQYYAGLDAAVNDIIAAAAGEYKAQPHKDKDGGKGAFFFFVFIIIILIIFFISRRGGGGGGGTSYTRRGWGAGPFIGGFLGGMGSGGFGGRGGGFGGGGGGFGGFGGGSFGGGGAGGSW</sequence>
<reference evidence="5" key="1">
    <citation type="journal article" date="2019" name="Int. J. Syst. Evol. Microbiol.">
        <title>The Global Catalogue of Microorganisms (GCM) 10K type strain sequencing project: providing services to taxonomists for standard genome sequencing and annotation.</title>
        <authorList>
            <consortium name="The Broad Institute Genomics Platform"/>
            <consortium name="The Broad Institute Genome Sequencing Center for Infectious Disease"/>
            <person name="Wu L."/>
            <person name="Ma J."/>
        </authorList>
    </citation>
    <scope>NUCLEOTIDE SEQUENCE [LARGE SCALE GENOMIC DNA]</scope>
    <source>
        <strain evidence="5">JCM 17664</strain>
    </source>
</reference>
<organism evidence="4 5">
    <name type="scientific">Compostibacter hankyongensis</name>
    <dbReference type="NCBI Taxonomy" id="1007089"/>
    <lineage>
        <taxon>Bacteria</taxon>
        <taxon>Pseudomonadati</taxon>
        <taxon>Bacteroidota</taxon>
        <taxon>Chitinophagia</taxon>
        <taxon>Chitinophagales</taxon>
        <taxon>Chitinophagaceae</taxon>
        <taxon>Compostibacter</taxon>
    </lineage>
</organism>
<evidence type="ECO:0000256" key="2">
    <source>
        <dbReference type="SAM" id="SignalP"/>
    </source>
</evidence>
<dbReference type="Pfam" id="PF04536">
    <property type="entry name" value="TPM_phosphatase"/>
    <property type="match status" value="1"/>
</dbReference>
<evidence type="ECO:0000313" key="5">
    <source>
        <dbReference type="Proteomes" id="UP001501207"/>
    </source>
</evidence>
<feature type="domain" description="TPM" evidence="3">
    <location>
        <begin position="39"/>
        <end position="162"/>
    </location>
</feature>
<evidence type="ECO:0000259" key="3">
    <source>
        <dbReference type="Pfam" id="PF04536"/>
    </source>
</evidence>
<dbReference type="RefSeq" id="WP_344978751.1">
    <property type="nucleotide sequence ID" value="NZ_BAABFN010000004.1"/>
</dbReference>
<feature type="transmembrane region" description="Helical" evidence="1">
    <location>
        <begin position="181"/>
        <end position="198"/>
    </location>
</feature>
<accession>A0ABP8FTY4</accession>
<keyword evidence="1" id="KW-0812">Transmembrane</keyword>
<feature type="chain" id="PRO_5045631499" description="TPM domain-containing protein" evidence="2">
    <location>
        <begin position="27"/>
        <end position="265"/>
    </location>
</feature>
<feature type="signal peptide" evidence="2">
    <location>
        <begin position="1"/>
        <end position="26"/>
    </location>
</feature>
<name>A0ABP8FTY4_9BACT</name>
<dbReference type="Proteomes" id="UP001501207">
    <property type="component" value="Unassembled WGS sequence"/>
</dbReference>
<dbReference type="Gene3D" id="3.10.310.50">
    <property type="match status" value="1"/>
</dbReference>
<keyword evidence="1" id="KW-0472">Membrane</keyword>
<dbReference type="EMBL" id="BAABFN010000004">
    <property type="protein sequence ID" value="GAA4310962.1"/>
    <property type="molecule type" value="Genomic_DNA"/>
</dbReference>
<evidence type="ECO:0000256" key="1">
    <source>
        <dbReference type="SAM" id="Phobius"/>
    </source>
</evidence>
<comment type="caution">
    <text evidence="4">The sequence shown here is derived from an EMBL/GenBank/DDBJ whole genome shotgun (WGS) entry which is preliminary data.</text>
</comment>
<keyword evidence="5" id="KW-1185">Reference proteome</keyword>
<keyword evidence="2" id="KW-0732">Signal</keyword>
<dbReference type="PANTHER" id="PTHR30373:SF2">
    <property type="entry name" value="UPF0603 PROTEIN YGCG"/>
    <property type="match status" value="1"/>
</dbReference>
<evidence type="ECO:0000313" key="4">
    <source>
        <dbReference type="EMBL" id="GAA4310962.1"/>
    </source>
</evidence>
<proteinExistence type="predicted"/>
<gene>
    <name evidence="4" type="ORF">GCM10023143_19820</name>
</gene>
<protein>
    <recommendedName>
        <fullName evidence="3">TPM domain-containing protein</fullName>
    </recommendedName>
</protein>